<evidence type="ECO:0000256" key="3">
    <source>
        <dbReference type="ARBA" id="ARBA00022840"/>
    </source>
</evidence>
<evidence type="ECO:0000313" key="5">
    <source>
        <dbReference type="EMBL" id="MEC5422891.1"/>
    </source>
</evidence>
<dbReference type="EMBL" id="JARZFX010000002">
    <property type="protein sequence ID" value="MEC5422891.1"/>
    <property type="molecule type" value="Genomic_DNA"/>
</dbReference>
<dbReference type="RefSeq" id="WP_327606464.1">
    <property type="nucleotide sequence ID" value="NZ_JARZFX010000002.1"/>
</dbReference>
<dbReference type="Proteomes" id="UP001335737">
    <property type="component" value="Unassembled WGS sequence"/>
</dbReference>
<keyword evidence="1" id="KW-0547">Nucleotide-binding</keyword>
<reference evidence="5 6" key="1">
    <citation type="journal article" date="2024" name="Int. J. Syst. Evol. Microbiol.">
        <title>Virgibacillus tibetensis sp. nov., isolated from salt lake on the Tibetan Plateau of China.</title>
        <authorList>
            <person name="Phurbu D."/>
            <person name="Liu Z.-X."/>
            <person name="Wang R."/>
            <person name="Zheng Y.-Y."/>
            <person name="Liu H.-C."/>
            <person name="Zhou Y.-G."/>
            <person name="Yu Y.-J."/>
            <person name="Li A.-H."/>
        </authorList>
    </citation>
    <scope>NUCLEOTIDE SEQUENCE [LARGE SCALE GENOMIC DNA]</scope>
    <source>
        <strain evidence="5 6">C22-A2</strain>
    </source>
</reference>
<dbReference type="Gene3D" id="2.40.100.10">
    <property type="entry name" value="Cyclophilin-like"/>
    <property type="match status" value="1"/>
</dbReference>
<keyword evidence="6" id="KW-1185">Reference proteome</keyword>
<comment type="caution">
    <text evidence="5">The sequence shown here is derived from an EMBL/GenBank/DDBJ whole genome shotgun (WGS) entry which is preliminary data.</text>
</comment>
<feature type="domain" description="Carboxyltransferase" evidence="4">
    <location>
        <begin position="4"/>
        <end position="43"/>
    </location>
</feature>
<protein>
    <recommendedName>
        <fullName evidence="4">Carboxyltransferase domain-containing protein</fullName>
    </recommendedName>
</protein>
<dbReference type="InterPro" id="IPR029000">
    <property type="entry name" value="Cyclophilin-like_dom_sf"/>
</dbReference>
<sequence>MEFTIISMADRQTSAAYLHNGTVISSDIPKVTHLVPNGKIRFCPISIEEAQNVLLKWNSFI</sequence>
<dbReference type="Pfam" id="PF02626">
    <property type="entry name" value="CT_A_B"/>
    <property type="match status" value="1"/>
</dbReference>
<accession>A0ABU6KCW0</accession>
<proteinExistence type="predicted"/>
<evidence type="ECO:0000256" key="1">
    <source>
        <dbReference type="ARBA" id="ARBA00022741"/>
    </source>
</evidence>
<gene>
    <name evidence="5" type="ORF">QGM71_05175</name>
</gene>
<dbReference type="InterPro" id="IPR003778">
    <property type="entry name" value="CT_A_B"/>
</dbReference>
<keyword evidence="2" id="KW-0378">Hydrolase</keyword>
<evidence type="ECO:0000259" key="4">
    <source>
        <dbReference type="Pfam" id="PF02626"/>
    </source>
</evidence>
<evidence type="ECO:0000313" key="6">
    <source>
        <dbReference type="Proteomes" id="UP001335737"/>
    </source>
</evidence>
<name>A0ABU6KCW0_9BACI</name>
<evidence type="ECO:0000256" key="2">
    <source>
        <dbReference type="ARBA" id="ARBA00022801"/>
    </source>
</evidence>
<keyword evidence="3" id="KW-0067">ATP-binding</keyword>
<organism evidence="5 6">
    <name type="scientific">Virgibacillus tibetensis</name>
    <dbReference type="NCBI Taxonomy" id="3042313"/>
    <lineage>
        <taxon>Bacteria</taxon>
        <taxon>Bacillati</taxon>
        <taxon>Bacillota</taxon>
        <taxon>Bacilli</taxon>
        <taxon>Bacillales</taxon>
        <taxon>Bacillaceae</taxon>
        <taxon>Virgibacillus</taxon>
    </lineage>
</organism>